<feature type="domain" description="Peptidase M14" evidence="4">
    <location>
        <begin position="1"/>
        <end position="212"/>
    </location>
</feature>
<evidence type="ECO:0000313" key="6">
    <source>
        <dbReference type="Proteomes" id="UP000694388"/>
    </source>
</evidence>
<keyword evidence="6" id="KW-1185">Reference proteome</keyword>
<comment type="similarity">
    <text evidence="2 3">Belongs to the peptidase M14 family.</text>
</comment>
<dbReference type="OMA" id="MPRSANH"/>
<dbReference type="PANTHER" id="PTHR12756">
    <property type="entry name" value="CYTOSOLIC CARBOXYPEPTIDASE"/>
    <property type="match status" value="1"/>
</dbReference>
<organism evidence="5 6">
    <name type="scientific">Eptatretus burgeri</name>
    <name type="common">Inshore hagfish</name>
    <dbReference type="NCBI Taxonomy" id="7764"/>
    <lineage>
        <taxon>Eukaryota</taxon>
        <taxon>Metazoa</taxon>
        <taxon>Chordata</taxon>
        <taxon>Craniata</taxon>
        <taxon>Vertebrata</taxon>
        <taxon>Cyclostomata</taxon>
        <taxon>Myxini</taxon>
        <taxon>Myxiniformes</taxon>
        <taxon>Myxinidae</taxon>
        <taxon>Eptatretinae</taxon>
        <taxon>Eptatretus</taxon>
    </lineage>
</organism>
<dbReference type="InterPro" id="IPR050821">
    <property type="entry name" value="Cytosolic_carboxypeptidase"/>
</dbReference>
<reference evidence="5" key="2">
    <citation type="submission" date="2025-09" db="UniProtKB">
        <authorList>
            <consortium name="Ensembl"/>
        </authorList>
    </citation>
    <scope>IDENTIFICATION</scope>
</reference>
<evidence type="ECO:0000256" key="1">
    <source>
        <dbReference type="ARBA" id="ARBA00001947"/>
    </source>
</evidence>
<dbReference type="GO" id="GO:0004181">
    <property type="term" value="F:metallocarboxypeptidase activity"/>
    <property type="evidence" value="ECO:0007669"/>
    <property type="project" value="InterPro"/>
</dbReference>
<evidence type="ECO:0000256" key="3">
    <source>
        <dbReference type="PROSITE-ProRule" id="PRU01379"/>
    </source>
</evidence>
<dbReference type="InterPro" id="IPR000834">
    <property type="entry name" value="Peptidase_M14"/>
</dbReference>
<proteinExistence type="inferred from homology"/>
<evidence type="ECO:0000259" key="4">
    <source>
        <dbReference type="PROSITE" id="PS52035"/>
    </source>
</evidence>
<evidence type="ECO:0000313" key="5">
    <source>
        <dbReference type="Ensembl" id="ENSEBUP00000010408.1"/>
    </source>
</evidence>
<comment type="cofactor">
    <cofactor evidence="1">
        <name>Zn(2+)</name>
        <dbReference type="ChEBI" id="CHEBI:29105"/>
    </cofactor>
</comment>
<comment type="caution">
    <text evidence="3">Lacks conserved residue(s) required for the propagation of feature annotation.</text>
</comment>
<dbReference type="GO" id="GO:0008270">
    <property type="term" value="F:zinc ion binding"/>
    <property type="evidence" value="ECO:0007669"/>
    <property type="project" value="InterPro"/>
</dbReference>
<dbReference type="AlphaFoldDB" id="A0A8C4Q5P4"/>
<dbReference type="Gene3D" id="3.40.630.10">
    <property type="entry name" value="Zn peptidases"/>
    <property type="match status" value="1"/>
</dbReference>
<name>A0A8C4Q5P4_EPTBU</name>
<dbReference type="Proteomes" id="UP000694388">
    <property type="component" value="Unplaced"/>
</dbReference>
<sequence length="212" mass="24128">MQSHVQELASRIDPKKVYFRQETLCTSLGGNRCPVLTITAMPRSANHSDVQLFRNRPYVFLTARVHPGESNSSWVMHGILNFLLGSCPLAQSVQEAFVFKIVPMLNPDGVINGSYRCSLSGDDLNRQWNNPSLILHPIIYHTKGLLQYLSNLHHTPLVFCDFHGHSRKKNIFLYGCSLNETLLQSKSKYQSSDMCEDRAYRVSVLFVKCHVM</sequence>
<dbReference type="PROSITE" id="PS52035">
    <property type="entry name" value="PEPTIDASE_M14"/>
    <property type="match status" value="1"/>
</dbReference>
<dbReference type="Ensembl" id="ENSEBUT00000010955.1">
    <property type="protein sequence ID" value="ENSEBUP00000010408.1"/>
    <property type="gene ID" value="ENSEBUG00000006699.1"/>
</dbReference>
<dbReference type="SUPFAM" id="SSF53187">
    <property type="entry name" value="Zn-dependent exopeptidases"/>
    <property type="match status" value="1"/>
</dbReference>
<reference evidence="5" key="1">
    <citation type="submission" date="2025-08" db="UniProtKB">
        <authorList>
            <consortium name="Ensembl"/>
        </authorList>
    </citation>
    <scope>IDENTIFICATION</scope>
</reference>
<evidence type="ECO:0000256" key="2">
    <source>
        <dbReference type="ARBA" id="ARBA00005988"/>
    </source>
</evidence>
<protein>
    <recommendedName>
        <fullName evidence="4">Peptidase M14 domain-containing protein</fullName>
    </recommendedName>
</protein>
<dbReference type="GeneTree" id="ENSGT00940000157707"/>
<dbReference type="PANTHER" id="PTHR12756:SF11">
    <property type="entry name" value="CYTOSOLIC CARBOXYPEPTIDASE 1"/>
    <property type="match status" value="1"/>
</dbReference>
<dbReference type="GO" id="GO:0006508">
    <property type="term" value="P:proteolysis"/>
    <property type="evidence" value="ECO:0007669"/>
    <property type="project" value="InterPro"/>
</dbReference>
<dbReference type="Pfam" id="PF00246">
    <property type="entry name" value="Peptidase_M14"/>
    <property type="match status" value="1"/>
</dbReference>
<accession>A0A8C4Q5P4</accession>